<dbReference type="Pfam" id="PF01548">
    <property type="entry name" value="DEDD_Tnp_IS110"/>
    <property type="match status" value="1"/>
</dbReference>
<organism evidence="3 4">
    <name type="scientific">Roseiarcus fermentans</name>
    <dbReference type="NCBI Taxonomy" id="1473586"/>
    <lineage>
        <taxon>Bacteria</taxon>
        <taxon>Pseudomonadati</taxon>
        <taxon>Pseudomonadota</taxon>
        <taxon>Alphaproteobacteria</taxon>
        <taxon>Hyphomicrobiales</taxon>
        <taxon>Roseiarcaceae</taxon>
        <taxon>Roseiarcus</taxon>
    </lineage>
</organism>
<dbReference type="InterPro" id="IPR002525">
    <property type="entry name" value="Transp_IS110-like_N"/>
</dbReference>
<evidence type="ECO:0000313" key="4">
    <source>
        <dbReference type="Proteomes" id="UP000253529"/>
    </source>
</evidence>
<proteinExistence type="predicted"/>
<protein>
    <submittedName>
        <fullName evidence="3">Transposase IS116/IS110/IS902 family protein</fullName>
    </submittedName>
</protein>
<evidence type="ECO:0000313" key="3">
    <source>
        <dbReference type="EMBL" id="RBP14248.1"/>
    </source>
</evidence>
<gene>
    <name evidence="3" type="ORF">DFR50_1091</name>
</gene>
<feature type="domain" description="Transposase IS116/IS110/IS902 C-terminal" evidence="2">
    <location>
        <begin position="287"/>
        <end position="370"/>
    </location>
</feature>
<dbReference type="RefSeq" id="WP_113888947.1">
    <property type="nucleotide sequence ID" value="NZ_QNRK01000009.1"/>
</dbReference>
<reference evidence="3 4" key="1">
    <citation type="submission" date="2018-06" db="EMBL/GenBank/DDBJ databases">
        <title>Genomic Encyclopedia of Type Strains, Phase IV (KMG-IV): sequencing the most valuable type-strain genomes for metagenomic binning, comparative biology and taxonomic classification.</title>
        <authorList>
            <person name="Goeker M."/>
        </authorList>
    </citation>
    <scope>NUCLEOTIDE SEQUENCE [LARGE SCALE GENOMIC DNA]</scope>
    <source>
        <strain evidence="3 4">DSM 24875</strain>
    </source>
</reference>
<keyword evidence="4" id="KW-1185">Reference proteome</keyword>
<evidence type="ECO:0000259" key="2">
    <source>
        <dbReference type="Pfam" id="PF02371"/>
    </source>
</evidence>
<dbReference type="Proteomes" id="UP000253529">
    <property type="component" value="Unassembled WGS sequence"/>
</dbReference>
<dbReference type="PANTHER" id="PTHR33055:SF3">
    <property type="entry name" value="PUTATIVE TRANSPOSASE FOR IS117-RELATED"/>
    <property type="match status" value="1"/>
</dbReference>
<dbReference type="Pfam" id="PF02371">
    <property type="entry name" value="Transposase_20"/>
    <property type="match status" value="1"/>
</dbReference>
<accession>A0A366FHW0</accession>
<feature type="domain" description="Transposase IS110-like N-terminal" evidence="1">
    <location>
        <begin position="9"/>
        <end position="167"/>
    </location>
</feature>
<dbReference type="PANTHER" id="PTHR33055">
    <property type="entry name" value="TRANSPOSASE FOR INSERTION SEQUENCE ELEMENT IS1111A"/>
    <property type="match status" value="1"/>
</dbReference>
<dbReference type="AlphaFoldDB" id="A0A366FHW0"/>
<dbReference type="NCBIfam" id="NF033542">
    <property type="entry name" value="transpos_IS110"/>
    <property type="match status" value="1"/>
</dbReference>
<dbReference type="InterPro" id="IPR047650">
    <property type="entry name" value="Transpos_IS110"/>
</dbReference>
<evidence type="ECO:0000259" key="1">
    <source>
        <dbReference type="Pfam" id="PF01548"/>
    </source>
</evidence>
<dbReference type="InterPro" id="IPR003346">
    <property type="entry name" value="Transposase_20"/>
</dbReference>
<dbReference type="GO" id="GO:0006313">
    <property type="term" value="P:DNA transposition"/>
    <property type="evidence" value="ECO:0007669"/>
    <property type="project" value="InterPro"/>
</dbReference>
<dbReference type="GO" id="GO:0004803">
    <property type="term" value="F:transposase activity"/>
    <property type="evidence" value="ECO:0007669"/>
    <property type="project" value="InterPro"/>
</dbReference>
<dbReference type="OrthoDB" id="6637920at2"/>
<dbReference type="GO" id="GO:0003677">
    <property type="term" value="F:DNA binding"/>
    <property type="evidence" value="ECO:0007669"/>
    <property type="project" value="InterPro"/>
</dbReference>
<comment type="caution">
    <text evidence="3">The sequence shown here is derived from an EMBL/GenBank/DDBJ whole genome shotgun (WGS) entry which is preliminary data.</text>
</comment>
<dbReference type="EMBL" id="QNRK01000009">
    <property type="protein sequence ID" value="RBP14248.1"/>
    <property type="molecule type" value="Genomic_DNA"/>
</dbReference>
<sequence length="415" mass="46023">MSDPKRWYAGVDWGSQSHCVFLTDDEGRKLGQKFFKHSGEGLAEMADWLLTTSGAEMAGQVFVAIEVPHGPVVETLIERGFAVHAINPKQMDRFRDRFSMSGAKDDSRDAEVMASSLRTDPRCFRKLAAGDPIVVELREWSRIADELGFERIRLANRLRAQLWRYFPALLELEEDCGAEWLLDFLGIAPTPARAARLREVRVAQFLKERRIRRFDAAAILKAARATPPGLAPGTVEAASAHVASILPRLKLVNRQIKEADRKIGALIDSLAASEESEPGQEKQHDAAILASLPGVGRTVLATLLAEAWEPLQRRDYPALRSLAGVAPVTKRSGKSCIVVRRQARDNRLANALYHWARVAVQHDPRSRAKYAELRRRGHSHGRALRSVADRNLNVACAMLRTGALFDPALAAQKAA</sequence>
<name>A0A366FHW0_9HYPH</name>